<evidence type="ECO:0000256" key="1">
    <source>
        <dbReference type="ARBA" id="ARBA00004123"/>
    </source>
</evidence>
<evidence type="ECO:0000256" key="7">
    <source>
        <dbReference type="PROSITE-ProRule" id="PRU00042"/>
    </source>
</evidence>
<feature type="compositionally biased region" description="Polar residues" evidence="8">
    <location>
        <begin position="116"/>
        <end position="126"/>
    </location>
</feature>
<evidence type="ECO:0000256" key="2">
    <source>
        <dbReference type="ARBA" id="ARBA00022723"/>
    </source>
</evidence>
<dbReference type="Gene3D" id="3.30.160.60">
    <property type="entry name" value="Classic Zinc Finger"/>
    <property type="match status" value="1"/>
</dbReference>
<organism evidence="11">
    <name type="scientific">Harpegnathos saltator</name>
    <name type="common">Jerdon's jumping ant</name>
    <dbReference type="NCBI Taxonomy" id="610380"/>
    <lineage>
        <taxon>Eukaryota</taxon>
        <taxon>Metazoa</taxon>
        <taxon>Ecdysozoa</taxon>
        <taxon>Arthropoda</taxon>
        <taxon>Hexapoda</taxon>
        <taxon>Insecta</taxon>
        <taxon>Pterygota</taxon>
        <taxon>Neoptera</taxon>
        <taxon>Endopterygota</taxon>
        <taxon>Hymenoptera</taxon>
        <taxon>Apocrita</taxon>
        <taxon>Aculeata</taxon>
        <taxon>Formicoidea</taxon>
        <taxon>Formicidae</taxon>
        <taxon>Ponerinae</taxon>
        <taxon>Ponerini</taxon>
        <taxon>Harpegnathos</taxon>
    </lineage>
</organism>
<keyword evidence="6" id="KW-0539">Nucleus</keyword>
<dbReference type="InterPro" id="IPR036236">
    <property type="entry name" value="Znf_C2H2_sf"/>
</dbReference>
<evidence type="ECO:0000256" key="3">
    <source>
        <dbReference type="ARBA" id="ARBA00022737"/>
    </source>
</evidence>
<dbReference type="PANTHER" id="PTHR16515:SF66">
    <property type="entry name" value="C2H2-TYPE DOMAIN-CONTAINING PROTEIN"/>
    <property type="match status" value="1"/>
</dbReference>
<dbReference type="InterPro" id="IPR013087">
    <property type="entry name" value="Znf_C2H2_type"/>
</dbReference>
<dbReference type="GO" id="GO:0005634">
    <property type="term" value="C:nucleus"/>
    <property type="evidence" value="ECO:0007669"/>
    <property type="project" value="UniProtKB-SubCell"/>
</dbReference>
<sequence length="254" mass="28188">MPELSREQKSSNKKPSNGKEGVSEKRETEEGVGGSGGNLINGKCLATTSGAQTKKRVLGPIADIPDARRNMPSTSTAGTKKQSPKASTSNAQAKKGAANQAEVVALTSDSTDTSDNESSPWTNSKNVARERKAQNHKCPHCNDCFEYRNNLMRHITTNCMSNPQSRARKEAGLYRCEVCGRCYSQSKGLRYHQRHECQKTVQCPDCFTTMKGSVITDRHKRDHCVNKRRDFKAKRELAKTDEDELFVNDSSDEL</sequence>
<dbReference type="InterPro" id="IPR050331">
    <property type="entry name" value="Zinc_finger"/>
</dbReference>
<dbReference type="PROSITE" id="PS50157">
    <property type="entry name" value="ZINC_FINGER_C2H2_2"/>
    <property type="match status" value="2"/>
</dbReference>
<reference evidence="10 11" key="1">
    <citation type="journal article" date="2010" name="Science">
        <title>Genomic comparison of the ants Camponotus floridanus and Harpegnathos saltator.</title>
        <authorList>
            <person name="Bonasio R."/>
            <person name="Zhang G."/>
            <person name="Ye C."/>
            <person name="Mutti N.S."/>
            <person name="Fang X."/>
            <person name="Qin N."/>
            <person name="Donahue G."/>
            <person name="Yang P."/>
            <person name="Li Q."/>
            <person name="Li C."/>
            <person name="Zhang P."/>
            <person name="Huang Z."/>
            <person name="Berger S.L."/>
            <person name="Reinberg D."/>
            <person name="Wang J."/>
            <person name="Liebig J."/>
        </authorList>
    </citation>
    <scope>NUCLEOTIDE SEQUENCE [LARGE SCALE GENOMIC DNA]</scope>
    <source>
        <strain evidence="10 11">R22 G/1</strain>
    </source>
</reference>
<evidence type="ECO:0000256" key="4">
    <source>
        <dbReference type="ARBA" id="ARBA00022771"/>
    </source>
</evidence>
<evidence type="ECO:0000313" key="10">
    <source>
        <dbReference type="EMBL" id="EFN84247.1"/>
    </source>
</evidence>
<gene>
    <name evidence="10" type="ORF">EAI_10035</name>
</gene>
<keyword evidence="11" id="KW-1185">Reference proteome</keyword>
<dbReference type="SUPFAM" id="SSF57667">
    <property type="entry name" value="beta-beta-alpha zinc fingers"/>
    <property type="match status" value="1"/>
</dbReference>
<dbReference type="EMBL" id="GL448558">
    <property type="protein sequence ID" value="EFN84247.1"/>
    <property type="molecule type" value="Genomic_DNA"/>
</dbReference>
<dbReference type="AlphaFoldDB" id="E2BJ97"/>
<keyword evidence="2" id="KW-0479">Metal-binding</keyword>
<protein>
    <submittedName>
        <fullName evidence="10">Zinc finger protein 263</fullName>
    </submittedName>
</protein>
<dbReference type="GO" id="GO:0008270">
    <property type="term" value="F:zinc ion binding"/>
    <property type="evidence" value="ECO:0007669"/>
    <property type="project" value="UniProtKB-KW"/>
</dbReference>
<dbReference type="SMART" id="SM00355">
    <property type="entry name" value="ZnF_C2H2"/>
    <property type="match status" value="3"/>
</dbReference>
<dbReference type="GO" id="GO:0010468">
    <property type="term" value="P:regulation of gene expression"/>
    <property type="evidence" value="ECO:0007669"/>
    <property type="project" value="TreeGrafter"/>
</dbReference>
<evidence type="ECO:0000259" key="9">
    <source>
        <dbReference type="PROSITE" id="PS50157"/>
    </source>
</evidence>
<feature type="compositionally biased region" description="Polar residues" evidence="8">
    <location>
        <begin position="71"/>
        <end position="89"/>
    </location>
</feature>
<keyword evidence="4 7" id="KW-0863">Zinc-finger</keyword>
<keyword evidence="5" id="KW-0862">Zinc</keyword>
<feature type="domain" description="C2H2-type" evidence="9">
    <location>
        <begin position="174"/>
        <end position="204"/>
    </location>
</feature>
<feature type="domain" description="C2H2-type" evidence="9">
    <location>
        <begin position="136"/>
        <end position="163"/>
    </location>
</feature>
<evidence type="ECO:0000256" key="8">
    <source>
        <dbReference type="SAM" id="MobiDB-lite"/>
    </source>
</evidence>
<comment type="subcellular location">
    <subcellularLocation>
        <location evidence="1">Nucleus</location>
    </subcellularLocation>
</comment>
<proteinExistence type="predicted"/>
<dbReference type="PANTHER" id="PTHR16515">
    <property type="entry name" value="PR DOMAIN ZINC FINGER PROTEIN"/>
    <property type="match status" value="1"/>
</dbReference>
<evidence type="ECO:0000256" key="5">
    <source>
        <dbReference type="ARBA" id="ARBA00022833"/>
    </source>
</evidence>
<evidence type="ECO:0000313" key="11">
    <source>
        <dbReference type="Proteomes" id="UP000008237"/>
    </source>
</evidence>
<name>E2BJ97_HARSA</name>
<dbReference type="Proteomes" id="UP000008237">
    <property type="component" value="Unassembled WGS sequence"/>
</dbReference>
<feature type="region of interest" description="Disordered" evidence="8">
    <location>
        <begin position="1"/>
        <end position="132"/>
    </location>
</feature>
<accession>E2BJ97</accession>
<feature type="compositionally biased region" description="Basic and acidic residues" evidence="8">
    <location>
        <begin position="1"/>
        <end position="10"/>
    </location>
</feature>
<dbReference type="OrthoDB" id="407106at2759"/>
<evidence type="ECO:0000256" key="6">
    <source>
        <dbReference type="ARBA" id="ARBA00023242"/>
    </source>
</evidence>
<keyword evidence="3" id="KW-0677">Repeat</keyword>
<dbReference type="InParanoid" id="E2BJ97"/>
<feature type="compositionally biased region" description="Low complexity" evidence="8">
    <location>
        <begin position="90"/>
        <end position="113"/>
    </location>
</feature>